<dbReference type="SUPFAM" id="SSF49785">
    <property type="entry name" value="Galactose-binding domain-like"/>
    <property type="match status" value="1"/>
</dbReference>
<sequence>MHAFENLKQQFLRPADEFTPIPFWFWNDKLSRGEIVQQIRDFHAKEVSGFVLHPRMGLPREMPYLSDPFMEMIEVALSEAEKLGMKVILYDEGMYPSGSACGMVVKENGAYASRGLELREYPCQNQFVRLPISLQQGESLVSIQAVRKLSESQIEADSAVVLFCEGSVVEFAPPKQGDWSVLVFVDTPSRGTIRGVHPGQDDGEPDAPLAADLLNRDAVQSFMRFTHERYYEKFSDYFGTTIIAMFTDEPDLLGRGHVPGLKPWTSFFLSDYVADGGDERDLPALWLDAGEQTGAIRNRFAGAIRRRLNQTYYKPLADWCEEHGIGLTGHPAGSYDIGLLSHFHIPGQDIVWRYIAPEENKALTGVHSTMGKCSSDSARHRNKRRNANECFGVCGVEGGWSLSADNMKWYLDWLFVRGVNLIIPHAFYYSIRGERRNERPPDVGPNNGWWPEYAKFSRYMKRMSWLMTDSLNSAKVAVLVGESFLPWRIVKPLYESQIEFNYLEEQLLNDCCEISNGTIQIAGYCYEAILIERGYQLSRSSWQRLKKFVEEGGCIIELTAKDVNSPDIGQWQVGQETEVPALLTGLIGSDYEIKPAASTIRISRIKKQGRLFYVIVNEGETAFQGKLRMNQGGLIEYWRPWTGACDAAIGEQAADHLAVPISVERRECLIIAVDTSRPQQQGRKQPVRKQKAILDLSQGWRVIKGPWKGELAALCSWTEWEGLSNFSGTIVYETTFEIEEPSQIPLWRLDLGDVYEIARLSVNGKEAGVQFWKPYVFEMGQYLRLGTNVLHVSVTNSLANRYDRKSLLSGLVGPIRLCGFRVDGMERKDRSD</sequence>
<comment type="caution">
    <text evidence="1">The sequence shown here is derived from an EMBL/GenBank/DDBJ whole genome shotgun (WGS) entry which is preliminary data.</text>
</comment>
<protein>
    <recommendedName>
        <fullName evidence="3">Glycosyl hydrolases family 2 sugar binding domain-containing protein</fullName>
    </recommendedName>
</protein>
<dbReference type="InterPro" id="IPR008979">
    <property type="entry name" value="Galactose-bd-like_sf"/>
</dbReference>
<evidence type="ECO:0000313" key="2">
    <source>
        <dbReference type="Proteomes" id="UP000216207"/>
    </source>
</evidence>
<dbReference type="InterPro" id="IPR053161">
    <property type="entry name" value="Ulvan_degrading_GH"/>
</dbReference>
<dbReference type="Proteomes" id="UP000216207">
    <property type="component" value="Unassembled WGS sequence"/>
</dbReference>
<name>A0A268NX53_SHOCL</name>
<evidence type="ECO:0000313" key="1">
    <source>
        <dbReference type="EMBL" id="PAE88054.1"/>
    </source>
</evidence>
<proteinExistence type="predicted"/>
<dbReference type="AlphaFoldDB" id="A0A268NX53"/>
<dbReference type="RefSeq" id="WP_095326860.1">
    <property type="nucleotide sequence ID" value="NZ_NPCC01000023.1"/>
</dbReference>
<accession>A0A268NX53</accession>
<gene>
    <name evidence="1" type="ORF">CHH72_14480</name>
</gene>
<dbReference type="NCBIfam" id="NF045579">
    <property type="entry name" value="rhamnoside_JR"/>
    <property type="match status" value="1"/>
</dbReference>
<dbReference type="PANTHER" id="PTHR36848">
    <property type="entry name" value="DNA-BINDING PROTEIN (PUTATIVE SECRETED PROTEIN)-RELATED"/>
    <property type="match status" value="1"/>
</dbReference>
<evidence type="ECO:0008006" key="3">
    <source>
        <dbReference type="Google" id="ProtNLM"/>
    </source>
</evidence>
<dbReference type="EMBL" id="NPCC01000023">
    <property type="protein sequence ID" value="PAE88054.1"/>
    <property type="molecule type" value="Genomic_DNA"/>
</dbReference>
<reference evidence="1 2" key="1">
    <citation type="submission" date="2017-07" db="EMBL/GenBank/DDBJ databases">
        <title>Isolation and whole genome analysis of endospore-forming bacteria from heroin.</title>
        <authorList>
            <person name="Kalinowski J."/>
            <person name="Ahrens B."/>
            <person name="Al-Dilaimi A."/>
            <person name="Winkler A."/>
            <person name="Wibberg D."/>
            <person name="Schleenbecker U."/>
            <person name="Ruckert C."/>
            <person name="Wolfel R."/>
            <person name="Grass G."/>
        </authorList>
    </citation>
    <scope>NUCLEOTIDE SEQUENCE [LARGE SCALE GENOMIC DNA]</scope>
    <source>
        <strain evidence="1 2">7539</strain>
    </source>
</reference>
<dbReference type="Gene3D" id="2.60.120.260">
    <property type="entry name" value="Galactose-binding domain-like"/>
    <property type="match status" value="1"/>
</dbReference>
<dbReference type="Pfam" id="PF17132">
    <property type="entry name" value="Glyco_hydro_106"/>
    <property type="match status" value="1"/>
</dbReference>
<organism evidence="1 2">
    <name type="scientific">Shouchella clausii</name>
    <name type="common">Alkalihalobacillus clausii</name>
    <dbReference type="NCBI Taxonomy" id="79880"/>
    <lineage>
        <taxon>Bacteria</taxon>
        <taxon>Bacillati</taxon>
        <taxon>Bacillota</taxon>
        <taxon>Bacilli</taxon>
        <taxon>Bacillales</taxon>
        <taxon>Bacillaceae</taxon>
        <taxon>Shouchella</taxon>
    </lineage>
</organism>
<dbReference type="PANTHER" id="PTHR36848:SF2">
    <property type="entry name" value="SECRETED PROTEIN"/>
    <property type="match status" value="1"/>
</dbReference>